<evidence type="ECO:0000256" key="1">
    <source>
        <dbReference type="ARBA" id="ARBA00004141"/>
    </source>
</evidence>
<reference evidence="7" key="2">
    <citation type="submission" date="2025-08" db="UniProtKB">
        <authorList>
            <consortium name="Ensembl"/>
        </authorList>
    </citation>
    <scope>IDENTIFICATION</scope>
</reference>
<comment type="subcellular location">
    <subcellularLocation>
        <location evidence="1">Membrane</location>
        <topology evidence="1">Multi-pass membrane protein</topology>
    </subcellularLocation>
</comment>
<dbReference type="InParanoid" id="A0A672TNH3"/>
<feature type="transmembrane region" description="Helical" evidence="6">
    <location>
        <begin position="217"/>
        <end position="245"/>
    </location>
</feature>
<reference evidence="7" key="3">
    <citation type="submission" date="2025-09" db="UniProtKB">
        <authorList>
            <consortium name="Ensembl"/>
        </authorList>
    </citation>
    <scope>IDENTIFICATION</scope>
</reference>
<comment type="similarity">
    <text evidence="2">Belongs to the NIPA family.</text>
</comment>
<evidence type="ECO:0000313" key="7">
    <source>
        <dbReference type="Ensembl" id="ENSSHBP00005002431.1"/>
    </source>
</evidence>
<evidence type="ECO:0008006" key="9">
    <source>
        <dbReference type="Google" id="ProtNLM"/>
    </source>
</evidence>
<dbReference type="Proteomes" id="UP000472266">
    <property type="component" value="Chromosome 1"/>
</dbReference>
<dbReference type="AlphaFoldDB" id="A0A672TNH3"/>
<evidence type="ECO:0000256" key="6">
    <source>
        <dbReference type="SAM" id="Phobius"/>
    </source>
</evidence>
<feature type="transmembrane region" description="Helical" evidence="6">
    <location>
        <begin position="281"/>
        <end position="301"/>
    </location>
</feature>
<keyword evidence="3 6" id="KW-0812">Transmembrane</keyword>
<accession>A0A672TNH3</accession>
<feature type="transmembrane region" description="Helical" evidence="6">
    <location>
        <begin position="150"/>
        <end position="170"/>
    </location>
</feature>
<dbReference type="GO" id="GO:0016020">
    <property type="term" value="C:membrane"/>
    <property type="evidence" value="ECO:0007669"/>
    <property type="project" value="UniProtKB-SubCell"/>
</dbReference>
<evidence type="ECO:0000256" key="5">
    <source>
        <dbReference type="ARBA" id="ARBA00023136"/>
    </source>
</evidence>
<dbReference type="Pfam" id="PF05653">
    <property type="entry name" value="Mg_trans_NIPA"/>
    <property type="match status" value="1"/>
</dbReference>
<sequence>MEQEHHVTWFPSPSQFVATVLILPHLLLPLSVSRFPAQLPSFALREEQRCAAIAWKDYLVSIHLIIFRFIQKSIFSKCTHLQLACQIEPKPYYMSKRWWCGIVLLGLGEVGNFTAYGFAPIALVAPLGCVSVIGSAFISVLSVKKTMRTADILGGTLTVTGTYLLVTFAPNVPQEFTARQVQNYLVSWPFLVYSILEIIIFCVLLYFYKRKAVKHIVVLLMMVALLASLTVIAVKAVASMIILSVKGKMQLTYPVFYIMIVLMATSFALKGNKILAEPWQTHELPMADCIVYLGFIFQFVIDL</sequence>
<dbReference type="SUPFAM" id="SSF103481">
    <property type="entry name" value="Multidrug resistance efflux transporter EmrE"/>
    <property type="match status" value="1"/>
</dbReference>
<feature type="transmembrane region" description="Helical" evidence="6">
    <location>
        <begin position="190"/>
        <end position="208"/>
    </location>
</feature>
<dbReference type="PANTHER" id="PTHR12570:SF16">
    <property type="entry name" value="NIPA-LIKE PROTEIN 2"/>
    <property type="match status" value="1"/>
</dbReference>
<evidence type="ECO:0000256" key="3">
    <source>
        <dbReference type="ARBA" id="ARBA00022692"/>
    </source>
</evidence>
<feature type="transmembrane region" description="Helical" evidence="6">
    <location>
        <begin position="124"/>
        <end position="143"/>
    </location>
</feature>
<proteinExistence type="inferred from homology"/>
<evidence type="ECO:0000256" key="4">
    <source>
        <dbReference type="ARBA" id="ARBA00022989"/>
    </source>
</evidence>
<protein>
    <recommendedName>
        <fullName evidence="9">NIPA like domain containing 2</fullName>
    </recommendedName>
</protein>
<dbReference type="PANTHER" id="PTHR12570">
    <property type="match status" value="1"/>
</dbReference>
<dbReference type="InterPro" id="IPR037185">
    <property type="entry name" value="EmrE-like"/>
</dbReference>
<evidence type="ECO:0000313" key="8">
    <source>
        <dbReference type="Proteomes" id="UP000472266"/>
    </source>
</evidence>
<keyword evidence="5 6" id="KW-0472">Membrane</keyword>
<keyword evidence="8" id="KW-1185">Reference proteome</keyword>
<reference evidence="7 8" key="1">
    <citation type="submission" date="2019-11" db="EMBL/GenBank/DDBJ databases">
        <title>Strigops habroptila (kakapo) genome, bStrHab1, primary haplotype, v2.</title>
        <authorList>
            <person name="Jarvis E.D."/>
            <person name="Howard J."/>
            <person name="Rhie A."/>
            <person name="Phillippy A."/>
            <person name="Korlach J."/>
            <person name="Digby A."/>
            <person name="Iorns D."/>
            <person name="Eason D."/>
            <person name="Robertson B."/>
            <person name="Raemaekers T."/>
            <person name="Howe K."/>
            <person name="Lewin H."/>
            <person name="Damas J."/>
            <person name="Hastie A."/>
            <person name="Tracey A."/>
            <person name="Chow W."/>
            <person name="Fedrigo O."/>
        </authorList>
    </citation>
    <scope>NUCLEOTIDE SEQUENCE [LARGE SCALE GENOMIC DNA]</scope>
</reference>
<dbReference type="GO" id="GO:0015095">
    <property type="term" value="F:magnesium ion transmembrane transporter activity"/>
    <property type="evidence" value="ECO:0007669"/>
    <property type="project" value="InterPro"/>
</dbReference>
<dbReference type="GeneTree" id="ENSGT00940000159321"/>
<feature type="transmembrane region" description="Helical" evidence="6">
    <location>
        <begin position="98"/>
        <end position="118"/>
    </location>
</feature>
<dbReference type="InterPro" id="IPR008521">
    <property type="entry name" value="Mg_trans_NIPA"/>
</dbReference>
<name>A0A672TNH3_STRHB</name>
<keyword evidence="4 6" id="KW-1133">Transmembrane helix</keyword>
<dbReference type="Ensembl" id="ENSSHBT00005003015.1">
    <property type="protein sequence ID" value="ENSSHBP00005002431.1"/>
    <property type="gene ID" value="ENSSHBG00005002272.1"/>
</dbReference>
<organism evidence="7 8">
    <name type="scientific">Strigops habroptila</name>
    <name type="common">Kakapo</name>
    <dbReference type="NCBI Taxonomy" id="2489341"/>
    <lineage>
        <taxon>Eukaryota</taxon>
        <taxon>Metazoa</taxon>
        <taxon>Chordata</taxon>
        <taxon>Craniata</taxon>
        <taxon>Vertebrata</taxon>
        <taxon>Euteleostomi</taxon>
        <taxon>Archelosauria</taxon>
        <taxon>Archosauria</taxon>
        <taxon>Dinosauria</taxon>
        <taxon>Saurischia</taxon>
        <taxon>Theropoda</taxon>
        <taxon>Coelurosauria</taxon>
        <taxon>Aves</taxon>
        <taxon>Neognathae</taxon>
        <taxon>Neoaves</taxon>
        <taxon>Telluraves</taxon>
        <taxon>Australaves</taxon>
        <taxon>Psittaciformes</taxon>
        <taxon>Psittacidae</taxon>
        <taxon>Strigops</taxon>
    </lineage>
</organism>
<evidence type="ECO:0000256" key="2">
    <source>
        <dbReference type="ARBA" id="ARBA00007230"/>
    </source>
</evidence>
<feature type="transmembrane region" description="Helical" evidence="6">
    <location>
        <begin position="251"/>
        <end position="269"/>
    </location>
</feature>